<dbReference type="PANTHER" id="PTHR42928:SF5">
    <property type="entry name" value="BLR1237 PROTEIN"/>
    <property type="match status" value="1"/>
</dbReference>
<accession>A0ABY6MWZ7</accession>
<gene>
    <name evidence="3" type="ORF">OMP39_02480</name>
</gene>
<dbReference type="Gene3D" id="3.40.190.10">
    <property type="entry name" value="Periplasmic binding protein-like II"/>
    <property type="match status" value="1"/>
</dbReference>
<dbReference type="PANTHER" id="PTHR42928">
    <property type="entry name" value="TRICARBOXYLATE-BINDING PROTEIN"/>
    <property type="match status" value="1"/>
</dbReference>
<organism evidence="3 4">
    <name type="scientific">Caldimonas aquatica</name>
    <dbReference type="NCBI Taxonomy" id="376175"/>
    <lineage>
        <taxon>Bacteria</taxon>
        <taxon>Pseudomonadati</taxon>
        <taxon>Pseudomonadota</taxon>
        <taxon>Betaproteobacteria</taxon>
        <taxon>Burkholderiales</taxon>
        <taxon>Sphaerotilaceae</taxon>
        <taxon>Caldimonas</taxon>
    </lineage>
</organism>
<feature type="signal peptide" evidence="2">
    <location>
        <begin position="1"/>
        <end position="22"/>
    </location>
</feature>
<evidence type="ECO:0000313" key="3">
    <source>
        <dbReference type="EMBL" id="UZD56531.1"/>
    </source>
</evidence>
<dbReference type="CDD" id="cd13577">
    <property type="entry name" value="PBP2_BugE_Glu"/>
    <property type="match status" value="1"/>
</dbReference>
<evidence type="ECO:0000256" key="1">
    <source>
        <dbReference type="ARBA" id="ARBA00006987"/>
    </source>
</evidence>
<proteinExistence type="inferred from homology"/>
<protein>
    <submittedName>
        <fullName evidence="3">Tripartite tricarboxylate transporter substrate binding protein BugE</fullName>
    </submittedName>
</protein>
<comment type="similarity">
    <text evidence="1">Belongs to the UPF0065 (bug) family.</text>
</comment>
<evidence type="ECO:0000313" key="4">
    <source>
        <dbReference type="Proteomes" id="UP001163266"/>
    </source>
</evidence>
<dbReference type="PIRSF" id="PIRSF017082">
    <property type="entry name" value="YflP"/>
    <property type="match status" value="1"/>
</dbReference>
<keyword evidence="4" id="KW-1185">Reference proteome</keyword>
<reference evidence="3" key="1">
    <citation type="submission" date="2022-10" db="EMBL/GenBank/DDBJ databases">
        <title>Complete genome sequence of Schlegelella aquatica LMG 23380.</title>
        <authorList>
            <person name="Musilova J."/>
            <person name="Kourilova X."/>
            <person name="Bezdicek M."/>
            <person name="Hermankova K."/>
            <person name="Obruca S."/>
            <person name="Sedlar K."/>
        </authorList>
    </citation>
    <scope>NUCLEOTIDE SEQUENCE</scope>
    <source>
        <strain evidence="3">LMG 23380</strain>
    </source>
</reference>
<dbReference type="Proteomes" id="UP001163266">
    <property type="component" value="Chromosome"/>
</dbReference>
<keyword evidence="2" id="KW-0732">Signal</keyword>
<dbReference type="Pfam" id="PF03401">
    <property type="entry name" value="TctC"/>
    <property type="match status" value="1"/>
</dbReference>
<dbReference type="Gene3D" id="3.40.190.150">
    <property type="entry name" value="Bordetella uptake gene, domain 1"/>
    <property type="match status" value="1"/>
</dbReference>
<dbReference type="InterPro" id="IPR042100">
    <property type="entry name" value="Bug_dom1"/>
</dbReference>
<dbReference type="EMBL" id="CP110257">
    <property type="protein sequence ID" value="UZD56531.1"/>
    <property type="molecule type" value="Genomic_DNA"/>
</dbReference>
<sequence>MQVLGWGLASGLSLGLATPVSAQGYPERTVKLVVPFAAGGSTDLVARLLADKMGPILGQTVIVENRGGGGGTLGADAVAKAKPDGYTIGMATMSTHGSNPAVYTRLPYDPIKDFAPITNVVSVPSVFVVHPSVPAQTMKEFIALAKAAPGKYTFASPGNGSLGHANIEQFMDLAGIQLLHVPYKGAGQAATDALAGVVHAMTDNLPSTLPNIKAGKLRALAVLAPQRSPVLPDVPTYRELGFEEMSEGGWFGLVAPAGTPPAVIKRLHEAAHKAMATPEFKEKLAAMSGIPMANSPEQFAAQIRVAIEKYRRIAKAANIRIE</sequence>
<dbReference type="SUPFAM" id="SSF53850">
    <property type="entry name" value="Periplasmic binding protein-like II"/>
    <property type="match status" value="1"/>
</dbReference>
<feature type="chain" id="PRO_5047509209" evidence="2">
    <location>
        <begin position="23"/>
        <end position="322"/>
    </location>
</feature>
<name>A0ABY6MWZ7_9BURK</name>
<evidence type="ECO:0000256" key="2">
    <source>
        <dbReference type="SAM" id="SignalP"/>
    </source>
</evidence>
<dbReference type="InterPro" id="IPR005064">
    <property type="entry name" value="BUG"/>
</dbReference>